<dbReference type="AlphaFoldDB" id="A0A918JYQ0"/>
<accession>A0A918JYQ0</accession>
<dbReference type="EMBL" id="BMWS01000048">
    <property type="protein sequence ID" value="GGX34692.1"/>
    <property type="molecule type" value="Genomic_DNA"/>
</dbReference>
<keyword evidence="2" id="KW-1185">Reference proteome</keyword>
<reference evidence="1 2" key="1">
    <citation type="journal article" date="2014" name="Int. J. Syst. Evol. Microbiol.">
        <title>Complete genome sequence of Corynebacterium casei LMG S-19264T (=DSM 44701T), isolated from a smear-ripened cheese.</title>
        <authorList>
            <consortium name="US DOE Joint Genome Institute (JGI-PGF)"/>
            <person name="Walter F."/>
            <person name="Albersmeier A."/>
            <person name="Kalinowski J."/>
            <person name="Ruckert C."/>
        </authorList>
    </citation>
    <scope>NUCLEOTIDE SEQUENCE [LARGE SCALE GENOMIC DNA]</scope>
    <source>
        <strain evidence="1 2">KCTC 12285</strain>
    </source>
</reference>
<dbReference type="Proteomes" id="UP000601108">
    <property type="component" value="Unassembled WGS sequence"/>
</dbReference>
<comment type="caution">
    <text evidence="1">The sequence shown here is derived from an EMBL/GenBank/DDBJ whole genome shotgun (WGS) entry which is preliminary data.</text>
</comment>
<name>A0A918JYQ0_9FLAO</name>
<evidence type="ECO:0000313" key="1">
    <source>
        <dbReference type="EMBL" id="GGX34692.1"/>
    </source>
</evidence>
<proteinExistence type="predicted"/>
<protein>
    <submittedName>
        <fullName evidence="1">Uncharacterized protein</fullName>
    </submittedName>
</protein>
<organism evidence="1 2">
    <name type="scientific">Aquimarina muelleri</name>
    <dbReference type="NCBI Taxonomy" id="279356"/>
    <lineage>
        <taxon>Bacteria</taxon>
        <taxon>Pseudomonadati</taxon>
        <taxon>Bacteroidota</taxon>
        <taxon>Flavobacteriia</taxon>
        <taxon>Flavobacteriales</taxon>
        <taxon>Flavobacteriaceae</taxon>
        <taxon>Aquimarina</taxon>
    </lineage>
</organism>
<sequence length="44" mass="4942">MTILGVNLTREEKYAYIKKEHKAIAKIIALASDNALNLVKIDNN</sequence>
<gene>
    <name evidence="1" type="ORF">GCM10007384_39020</name>
</gene>
<evidence type="ECO:0000313" key="2">
    <source>
        <dbReference type="Proteomes" id="UP000601108"/>
    </source>
</evidence>